<organism evidence="1 2">
    <name type="scientific">Cichlidogyrus casuarinus</name>
    <dbReference type="NCBI Taxonomy" id="1844966"/>
    <lineage>
        <taxon>Eukaryota</taxon>
        <taxon>Metazoa</taxon>
        <taxon>Spiralia</taxon>
        <taxon>Lophotrochozoa</taxon>
        <taxon>Platyhelminthes</taxon>
        <taxon>Monogenea</taxon>
        <taxon>Monopisthocotylea</taxon>
        <taxon>Dactylogyridea</taxon>
        <taxon>Ancyrocephalidae</taxon>
        <taxon>Cichlidogyrus</taxon>
    </lineage>
</organism>
<dbReference type="EMBL" id="JBJKFK010000923">
    <property type="protein sequence ID" value="KAL3314722.1"/>
    <property type="molecule type" value="Genomic_DNA"/>
</dbReference>
<sequence>MLQRLQQFDHFALLRRECQKQVAQQEEEESETLEQLFRTFYQSSSMRVSAATGARWFEHILHARGQMDDESYASFGLHAPKKRELFMHKQSRPLSSGQTFSLSLQVHPLLKAVKPLLFRRIQDLDWSRDFDFVQQLQLLDLLRTGLSLHELQNCLNQPDPELDSALANLLERSLQTVTKTLQAQRQLLPNLEVQLLRVACLEKGNLTPQLIHAILLLDRKC</sequence>
<dbReference type="Proteomes" id="UP001626550">
    <property type="component" value="Unassembled WGS sequence"/>
</dbReference>
<gene>
    <name evidence="1" type="ORF">Ciccas_006662</name>
</gene>
<proteinExistence type="predicted"/>
<reference evidence="1 2" key="1">
    <citation type="submission" date="2024-11" db="EMBL/GenBank/DDBJ databases">
        <title>Adaptive evolution of stress response genes in parasites aligns with host niche diversity.</title>
        <authorList>
            <person name="Hahn C."/>
            <person name="Resl P."/>
        </authorList>
    </citation>
    <scope>NUCLEOTIDE SEQUENCE [LARGE SCALE GENOMIC DNA]</scope>
    <source>
        <strain evidence="1">EGGRZ-B1_66</strain>
        <tissue evidence="1">Body</tissue>
    </source>
</reference>
<evidence type="ECO:0000313" key="1">
    <source>
        <dbReference type="EMBL" id="KAL3314722.1"/>
    </source>
</evidence>
<comment type="caution">
    <text evidence="1">The sequence shown here is derived from an EMBL/GenBank/DDBJ whole genome shotgun (WGS) entry which is preliminary data.</text>
</comment>
<protein>
    <submittedName>
        <fullName evidence="1">Uncharacterized protein</fullName>
    </submittedName>
</protein>
<evidence type="ECO:0000313" key="2">
    <source>
        <dbReference type="Proteomes" id="UP001626550"/>
    </source>
</evidence>
<dbReference type="AlphaFoldDB" id="A0ABD2Q673"/>
<accession>A0ABD2Q673</accession>
<keyword evidence="2" id="KW-1185">Reference proteome</keyword>
<name>A0ABD2Q673_9PLAT</name>